<protein>
    <submittedName>
        <fullName evidence="5">Uncharacterized protein</fullName>
    </submittedName>
</protein>
<dbReference type="Gene3D" id="1.20.58.1590">
    <property type="entry name" value="Tethering factor for nuclear proteasome Cut8/Sts1"/>
    <property type="match status" value="1"/>
</dbReference>
<dbReference type="GO" id="GO:0071630">
    <property type="term" value="P:nuclear protein quality control by the ubiquitin-proteasome system"/>
    <property type="evidence" value="ECO:0000318"/>
    <property type="project" value="GO_Central"/>
</dbReference>
<proteinExistence type="inferred from homology"/>
<name>A0A1Y1HPI6_KLENI</name>
<evidence type="ECO:0000256" key="2">
    <source>
        <dbReference type="ARBA" id="ARBA00006199"/>
    </source>
</evidence>
<gene>
    <name evidence="5" type="ORF">KFL_000240510</name>
</gene>
<reference evidence="5 6" key="1">
    <citation type="journal article" date="2014" name="Nat. Commun.">
        <title>Klebsormidium flaccidum genome reveals primary factors for plant terrestrial adaptation.</title>
        <authorList>
            <person name="Hori K."/>
            <person name="Maruyama F."/>
            <person name="Fujisawa T."/>
            <person name="Togashi T."/>
            <person name="Yamamoto N."/>
            <person name="Seo M."/>
            <person name="Sato S."/>
            <person name="Yamada T."/>
            <person name="Mori H."/>
            <person name="Tajima N."/>
            <person name="Moriyama T."/>
            <person name="Ikeuchi M."/>
            <person name="Watanabe M."/>
            <person name="Wada H."/>
            <person name="Kobayashi K."/>
            <person name="Saito M."/>
            <person name="Masuda T."/>
            <person name="Sasaki-Sekimoto Y."/>
            <person name="Mashiguchi K."/>
            <person name="Awai K."/>
            <person name="Shimojima M."/>
            <person name="Masuda S."/>
            <person name="Iwai M."/>
            <person name="Nobusawa T."/>
            <person name="Narise T."/>
            <person name="Kondo S."/>
            <person name="Saito H."/>
            <person name="Sato R."/>
            <person name="Murakawa M."/>
            <person name="Ihara Y."/>
            <person name="Oshima-Yamada Y."/>
            <person name="Ohtaka K."/>
            <person name="Satoh M."/>
            <person name="Sonobe K."/>
            <person name="Ishii M."/>
            <person name="Ohtani R."/>
            <person name="Kanamori-Sato M."/>
            <person name="Honoki R."/>
            <person name="Miyazaki D."/>
            <person name="Mochizuki H."/>
            <person name="Umetsu J."/>
            <person name="Higashi K."/>
            <person name="Shibata D."/>
            <person name="Kamiya Y."/>
            <person name="Sato N."/>
            <person name="Nakamura Y."/>
            <person name="Tabata S."/>
            <person name="Ida S."/>
            <person name="Kurokawa K."/>
            <person name="Ohta H."/>
        </authorList>
    </citation>
    <scope>NUCLEOTIDE SEQUENCE [LARGE SCALE GENOMIC DNA]</scope>
    <source>
        <strain evidence="5 6">NIES-2285</strain>
    </source>
</reference>
<dbReference type="InterPro" id="IPR013868">
    <property type="entry name" value="Cut8/Sts1_fam"/>
</dbReference>
<evidence type="ECO:0000256" key="1">
    <source>
        <dbReference type="ARBA" id="ARBA00004123"/>
    </source>
</evidence>
<accession>A0A1Y1HPI6</accession>
<dbReference type="EMBL" id="DF236973">
    <property type="protein sequence ID" value="GAQ79119.1"/>
    <property type="molecule type" value="Genomic_DNA"/>
</dbReference>
<dbReference type="GO" id="GO:0031144">
    <property type="term" value="P:proteasome localization"/>
    <property type="evidence" value="ECO:0000318"/>
    <property type="project" value="GO_Central"/>
</dbReference>
<evidence type="ECO:0000256" key="3">
    <source>
        <dbReference type="ARBA" id="ARBA00023242"/>
    </source>
</evidence>
<dbReference type="AlphaFoldDB" id="A0A1Y1HPI6"/>
<keyword evidence="3" id="KW-0539">Nucleus</keyword>
<dbReference type="InterPro" id="IPR038422">
    <property type="entry name" value="Cut8/Sts1_sf"/>
</dbReference>
<keyword evidence="6" id="KW-1185">Reference proteome</keyword>
<evidence type="ECO:0000313" key="6">
    <source>
        <dbReference type="Proteomes" id="UP000054558"/>
    </source>
</evidence>
<dbReference type="Proteomes" id="UP000054558">
    <property type="component" value="Unassembled WGS sequence"/>
</dbReference>
<organism evidence="5 6">
    <name type="scientific">Klebsormidium nitens</name>
    <name type="common">Green alga</name>
    <name type="synonym">Ulothrix nitens</name>
    <dbReference type="NCBI Taxonomy" id="105231"/>
    <lineage>
        <taxon>Eukaryota</taxon>
        <taxon>Viridiplantae</taxon>
        <taxon>Streptophyta</taxon>
        <taxon>Klebsormidiophyceae</taxon>
        <taxon>Klebsormidiales</taxon>
        <taxon>Klebsormidiaceae</taxon>
        <taxon>Klebsormidium</taxon>
    </lineage>
</organism>
<dbReference type="GO" id="GO:0070628">
    <property type="term" value="F:proteasome binding"/>
    <property type="evidence" value="ECO:0000318"/>
    <property type="project" value="GO_Central"/>
</dbReference>
<dbReference type="PANTHER" id="PTHR28032">
    <property type="entry name" value="FI02826P"/>
    <property type="match status" value="1"/>
</dbReference>
<sequence length="233" mass="25342">MASPALSDGSYEPEVDPEGSSFSDDVLGSASEIKPKQKRVAAGKKPTAAKAPALPKLLKAFDNEQLIQLILKMVAEKPELQARVLENLPKPDLAKKLKRLDQLERNIWRAMPNTRFGSGRDAFCYRRCSVHVGALKKAILEEGKNLVTSAAWPTVLEYVLSAAQNAASAPTWDDSSKNNQKSLTFKALDGYMKQAATKGKAVLDQEACTEAIEKLKGYGEHFNGSIEALAKLA</sequence>
<evidence type="ECO:0000256" key="4">
    <source>
        <dbReference type="SAM" id="MobiDB-lite"/>
    </source>
</evidence>
<dbReference type="OMA" id="DILTICP"/>
<dbReference type="GO" id="GO:0005634">
    <property type="term" value="C:nucleus"/>
    <property type="evidence" value="ECO:0007669"/>
    <property type="project" value="UniProtKB-SubCell"/>
</dbReference>
<dbReference type="Pfam" id="PF08559">
    <property type="entry name" value="Cut8"/>
    <property type="match status" value="1"/>
</dbReference>
<comment type="similarity">
    <text evidence="2">Belongs to the cut8/STS1 family.</text>
</comment>
<comment type="subcellular location">
    <subcellularLocation>
        <location evidence="1">Nucleus</location>
    </subcellularLocation>
</comment>
<dbReference type="PANTHER" id="PTHR28032:SF1">
    <property type="entry name" value="FI02826P"/>
    <property type="match status" value="1"/>
</dbReference>
<evidence type="ECO:0000313" key="5">
    <source>
        <dbReference type="EMBL" id="GAQ79119.1"/>
    </source>
</evidence>
<dbReference type="OrthoDB" id="10061064at2759"/>
<feature type="region of interest" description="Disordered" evidence="4">
    <location>
        <begin position="1"/>
        <end position="47"/>
    </location>
</feature>